<dbReference type="PROSITE" id="PS51296">
    <property type="entry name" value="RIESKE"/>
    <property type="match status" value="1"/>
</dbReference>
<dbReference type="InterPro" id="IPR050584">
    <property type="entry name" value="Cholesterol_7-desaturase"/>
</dbReference>
<sequence length="577" mass="63197">MASRTPNLHGVRRPAALNRQPLIVSPVPLAYPVRVALAPRPPIRIGFGAPRRRGVAIPVASPSREAVKDRGECTEDGREGTFVWTRQWYPMAPLKLLEDAQGEGCESGLPEIQRMAILGRAIVVWKDVEGRWRAVEDRCAHRLAALSLGSVQEDGTLACRYHGWRFNGHGECTHIPQATGTTSEAIACSSSRSKVTAFPTLEAHGLLWVWPDDAPTSWVDSVPTEPPVAQVVGQDSDWSVVDFPVSYASWMENTLDPCHTDYIHHGQNSFGAAFGPSNAITITNFEQAAATKARAGFTLSHNPITSITQGRNVTLEFKPPTLVTATSVLKGVLTIHVAQYLVPMRPGYSRNVFATSVEMDKGDALQVLPVVFALGAPVFAALLRKLPPKLFPGFLGTMVQLLDGTHSVSTTFASQDLVVLNSQDAEFTSTGRDWRRRFYLPTRSDAGVVAFHRWMEEFAGGGPPWFGGVEERKVLQRLRYHDLFDRWKLHSSWCPTCRKALKYLGAIDTLLAGVAAGLLSAAVVLVARATAPQLATVAVVLSIAALLARFEVHKLRDRFLTELPPVGLPEFSLRWPS</sequence>
<evidence type="ECO:0000256" key="6">
    <source>
        <dbReference type="ARBA" id="ARBA00023002"/>
    </source>
</evidence>
<keyword evidence="8" id="KW-0411">Iron-sulfur</keyword>
<dbReference type="SUPFAM" id="SSF50022">
    <property type="entry name" value="ISP domain"/>
    <property type="match status" value="1"/>
</dbReference>
<dbReference type="GO" id="GO:0016491">
    <property type="term" value="F:oxidoreductase activity"/>
    <property type="evidence" value="ECO:0007669"/>
    <property type="project" value="UniProtKB-KW"/>
</dbReference>
<comment type="caution">
    <text evidence="12">The sequence shown here is derived from an EMBL/GenBank/DDBJ whole genome shotgun (WGS) entry which is preliminary data.</text>
</comment>
<protein>
    <recommendedName>
        <fullName evidence="11">Rieske domain-containing protein</fullName>
    </recommendedName>
</protein>
<organism evidence="12 13">
    <name type="scientific">Ostreobium quekettii</name>
    <dbReference type="NCBI Taxonomy" id="121088"/>
    <lineage>
        <taxon>Eukaryota</taxon>
        <taxon>Viridiplantae</taxon>
        <taxon>Chlorophyta</taxon>
        <taxon>core chlorophytes</taxon>
        <taxon>Ulvophyceae</taxon>
        <taxon>TCBD clade</taxon>
        <taxon>Bryopsidales</taxon>
        <taxon>Ostreobineae</taxon>
        <taxon>Ostreobiaceae</taxon>
        <taxon>Ostreobium</taxon>
    </lineage>
</organism>
<dbReference type="EMBL" id="CAJHUC010001991">
    <property type="protein sequence ID" value="CAD7702885.1"/>
    <property type="molecule type" value="Genomic_DNA"/>
</dbReference>
<feature type="transmembrane region" description="Helical" evidence="10">
    <location>
        <begin position="364"/>
        <end position="383"/>
    </location>
</feature>
<dbReference type="Gene3D" id="2.102.10.10">
    <property type="entry name" value="Rieske [2Fe-2S] iron-sulphur domain"/>
    <property type="match status" value="1"/>
</dbReference>
<keyword evidence="3" id="KW-0001">2Fe-2S</keyword>
<evidence type="ECO:0000313" key="13">
    <source>
        <dbReference type="Proteomes" id="UP000708148"/>
    </source>
</evidence>
<keyword evidence="4" id="KW-0479">Metal-binding</keyword>
<dbReference type="Pfam" id="PF00355">
    <property type="entry name" value="Rieske"/>
    <property type="match status" value="1"/>
</dbReference>
<dbReference type="InterPro" id="IPR017941">
    <property type="entry name" value="Rieske_2Fe-2S"/>
</dbReference>
<evidence type="ECO:0000256" key="5">
    <source>
        <dbReference type="ARBA" id="ARBA00022989"/>
    </source>
</evidence>
<keyword evidence="13" id="KW-1185">Reference proteome</keyword>
<dbReference type="PANTHER" id="PTHR21266:SF32">
    <property type="entry name" value="CHOLESTEROL 7-DESATURASE NVD"/>
    <property type="match status" value="1"/>
</dbReference>
<dbReference type="PANTHER" id="PTHR21266">
    <property type="entry name" value="IRON-SULFUR DOMAIN CONTAINING PROTEIN"/>
    <property type="match status" value="1"/>
</dbReference>
<dbReference type="GO" id="GO:0051537">
    <property type="term" value="F:2 iron, 2 sulfur cluster binding"/>
    <property type="evidence" value="ECO:0007669"/>
    <property type="project" value="UniProtKB-KW"/>
</dbReference>
<dbReference type="AlphaFoldDB" id="A0A8S1J6L5"/>
<dbReference type="GO" id="GO:0016020">
    <property type="term" value="C:membrane"/>
    <property type="evidence" value="ECO:0007669"/>
    <property type="project" value="UniProtKB-SubCell"/>
</dbReference>
<evidence type="ECO:0000256" key="8">
    <source>
        <dbReference type="ARBA" id="ARBA00023014"/>
    </source>
</evidence>
<evidence type="ECO:0000256" key="10">
    <source>
        <dbReference type="SAM" id="Phobius"/>
    </source>
</evidence>
<dbReference type="SUPFAM" id="SSF55961">
    <property type="entry name" value="Bet v1-like"/>
    <property type="match status" value="1"/>
</dbReference>
<feature type="domain" description="Rieske" evidence="11">
    <location>
        <begin position="88"/>
        <end position="209"/>
    </location>
</feature>
<reference evidence="12" key="1">
    <citation type="submission" date="2020-12" db="EMBL/GenBank/DDBJ databases">
        <authorList>
            <person name="Iha C."/>
        </authorList>
    </citation>
    <scope>NUCLEOTIDE SEQUENCE</scope>
</reference>
<evidence type="ECO:0000256" key="2">
    <source>
        <dbReference type="ARBA" id="ARBA00022692"/>
    </source>
</evidence>
<evidence type="ECO:0000256" key="3">
    <source>
        <dbReference type="ARBA" id="ARBA00022714"/>
    </source>
</evidence>
<dbReference type="GO" id="GO:0005737">
    <property type="term" value="C:cytoplasm"/>
    <property type="evidence" value="ECO:0007669"/>
    <property type="project" value="TreeGrafter"/>
</dbReference>
<gene>
    <name evidence="12" type="ORF">OSTQU699_LOCUS8242</name>
</gene>
<dbReference type="Proteomes" id="UP000708148">
    <property type="component" value="Unassembled WGS sequence"/>
</dbReference>
<dbReference type="InterPro" id="IPR036922">
    <property type="entry name" value="Rieske_2Fe-2S_sf"/>
</dbReference>
<evidence type="ECO:0000256" key="4">
    <source>
        <dbReference type="ARBA" id="ARBA00022723"/>
    </source>
</evidence>
<proteinExistence type="predicted"/>
<dbReference type="GO" id="GO:0046872">
    <property type="term" value="F:metal ion binding"/>
    <property type="evidence" value="ECO:0007669"/>
    <property type="project" value="UniProtKB-KW"/>
</dbReference>
<name>A0A8S1J6L5_9CHLO</name>
<comment type="subcellular location">
    <subcellularLocation>
        <location evidence="1">Membrane</location>
    </subcellularLocation>
</comment>
<evidence type="ECO:0000256" key="7">
    <source>
        <dbReference type="ARBA" id="ARBA00023004"/>
    </source>
</evidence>
<accession>A0A8S1J6L5</accession>
<keyword evidence="5 10" id="KW-1133">Transmembrane helix</keyword>
<keyword evidence="6" id="KW-0560">Oxidoreductase</keyword>
<evidence type="ECO:0000259" key="11">
    <source>
        <dbReference type="PROSITE" id="PS51296"/>
    </source>
</evidence>
<evidence type="ECO:0000313" key="12">
    <source>
        <dbReference type="EMBL" id="CAD7702885.1"/>
    </source>
</evidence>
<feature type="transmembrane region" description="Helical" evidence="10">
    <location>
        <begin position="503"/>
        <end position="527"/>
    </location>
</feature>
<evidence type="ECO:0000256" key="1">
    <source>
        <dbReference type="ARBA" id="ARBA00004370"/>
    </source>
</evidence>
<keyword evidence="7" id="KW-0408">Iron</keyword>
<dbReference type="OrthoDB" id="426882at2759"/>
<evidence type="ECO:0000256" key="9">
    <source>
        <dbReference type="ARBA" id="ARBA00023136"/>
    </source>
</evidence>
<keyword evidence="2 10" id="KW-0812">Transmembrane</keyword>
<feature type="transmembrane region" description="Helical" evidence="10">
    <location>
        <begin position="533"/>
        <end position="550"/>
    </location>
</feature>
<keyword evidence="9 10" id="KW-0472">Membrane</keyword>